<keyword evidence="6 14" id="KW-0645">Protease</keyword>
<dbReference type="KEGG" id="marq:MARGE09_P2806"/>
<feature type="binding site" evidence="14">
    <location>
        <position position="359"/>
    </location>
    <ligand>
        <name>Zn(2+)</name>
        <dbReference type="ChEBI" id="CHEBI:29105"/>
    </ligand>
</feature>
<dbReference type="Proteomes" id="UP001320119">
    <property type="component" value="Chromosome"/>
</dbReference>
<comment type="cofactor">
    <cofactor evidence="14">
        <name>Zn(2+)</name>
        <dbReference type="ChEBI" id="CHEBI:29105"/>
    </cofactor>
    <text evidence="14">Binds one Zn(2+) ion per subunit.</text>
</comment>
<dbReference type="InterPro" id="IPR036138">
    <property type="entry name" value="PBP_dimer_sf"/>
</dbReference>
<dbReference type="InterPro" id="IPR012338">
    <property type="entry name" value="Beta-lactam/transpept-like"/>
</dbReference>
<evidence type="ECO:0000259" key="16">
    <source>
        <dbReference type="Pfam" id="PF03717"/>
    </source>
</evidence>
<keyword evidence="10 14" id="KW-0573">Peptidoglycan synthesis</keyword>
<dbReference type="SUPFAM" id="SSF56601">
    <property type="entry name" value="beta-lactamase/transpeptidase-like"/>
    <property type="match status" value="1"/>
</dbReference>
<evidence type="ECO:0000256" key="9">
    <source>
        <dbReference type="ARBA" id="ARBA00022960"/>
    </source>
</evidence>
<dbReference type="PANTHER" id="PTHR30627">
    <property type="entry name" value="PEPTIDOGLYCAN D,D-TRANSPEPTIDASE"/>
    <property type="match status" value="1"/>
</dbReference>
<dbReference type="GO" id="GO:0008658">
    <property type="term" value="F:penicillin binding"/>
    <property type="evidence" value="ECO:0007669"/>
    <property type="project" value="UniProtKB-UniRule"/>
</dbReference>
<dbReference type="NCBIfam" id="TIGR03423">
    <property type="entry name" value="pbp2_mrdA"/>
    <property type="match status" value="1"/>
</dbReference>
<dbReference type="GO" id="GO:0009002">
    <property type="term" value="F:serine-type D-Ala-D-Ala carboxypeptidase activity"/>
    <property type="evidence" value="ECO:0007669"/>
    <property type="project" value="UniProtKB-UniRule"/>
</dbReference>
<evidence type="ECO:0000313" key="17">
    <source>
        <dbReference type="EMBL" id="BCD98605.1"/>
    </source>
</evidence>
<feature type="binding site" evidence="14">
    <location>
        <position position="374"/>
    </location>
    <ligand>
        <name>Zn(2+)</name>
        <dbReference type="ChEBI" id="CHEBI:29105"/>
    </ligand>
</feature>
<organism evidence="17 18">
    <name type="scientific">Marinagarivorans cellulosilyticus</name>
    <dbReference type="NCBI Taxonomy" id="2721545"/>
    <lineage>
        <taxon>Bacteria</taxon>
        <taxon>Pseudomonadati</taxon>
        <taxon>Pseudomonadota</taxon>
        <taxon>Gammaproteobacteria</taxon>
        <taxon>Cellvibrionales</taxon>
        <taxon>Cellvibrionaceae</taxon>
        <taxon>Marinagarivorans</taxon>
    </lineage>
</organism>
<evidence type="ECO:0000313" key="18">
    <source>
        <dbReference type="Proteomes" id="UP001320119"/>
    </source>
</evidence>
<dbReference type="AlphaFoldDB" id="A0AAN1WJ74"/>
<dbReference type="PANTHER" id="PTHR30627:SF2">
    <property type="entry name" value="PEPTIDOGLYCAN D,D-TRANSPEPTIDASE MRDA"/>
    <property type="match status" value="1"/>
</dbReference>
<reference evidence="17 18" key="1">
    <citation type="journal article" date="2022" name="IScience">
        <title>An ultrasensitive nanofiber-based assay for enzymatic hydrolysis and deep-sea microbial degradation of cellulose.</title>
        <authorList>
            <person name="Tsudome M."/>
            <person name="Tachioka M."/>
            <person name="Miyazaki M."/>
            <person name="Uchimura K."/>
            <person name="Tsuda M."/>
            <person name="Takaki Y."/>
            <person name="Deguchi S."/>
        </authorList>
    </citation>
    <scope>NUCLEOTIDE SEQUENCE [LARGE SCALE GENOMIC DNA]</scope>
    <source>
        <strain evidence="17 18">GE09</strain>
    </source>
</reference>
<dbReference type="GO" id="GO:0009252">
    <property type="term" value="P:peptidoglycan biosynthetic process"/>
    <property type="evidence" value="ECO:0007669"/>
    <property type="project" value="UniProtKB-UniRule"/>
</dbReference>
<sequence>MPTLGSDNDLRMANQGHERRVIQRRIGVALLGMLVMLGILLFRFYSLQVTQHEDFVTRSDRNRIQVQPVAPTRGLIYDRNGILLADNRPSYRLSVIVERVDNLDALFSTLGDLVELSQSDIDRFKKTKRRARSPYQPIPLKLDLSEDEIAKISVNEYRLEGVEVEAELVRYYPHGELLAHTIGYVGRINERELGSFDEEARKDYSATYSIGKIGIEKKYERELLGKVGSQFMETNAHGRSLRVLQRQDPTPGKDIHLYLDLHLQKAAFDALEGWRGAVVAIDVRTGGVVAMVSTPSFNPNLFVTGIGYQDYNALNRSKDLPLYNRTIQAQYPPGSTLKPILGLGGLESGLISPQTRIHDPGFYQLSEGERLYRDWKKWGHGNNVDLNKAITESCDTFFYELAVRLGIDRMHPIGAHFGLGAKTGIDIPNERSGLWPSREWKKRYRRLPWYPGDSLNVSIGQGDVLATPLQLAVMTATFANQGIRYEPHLVSKLGEQLIKVTPADAVQAKAENWDYVNSAMESVVHGHRGTAKGISKGLEYRIAGKTGTAQVIGIAQDEEYDRDKIDKRNWDHALFVSFAPAHAPEIALAVVIENGEHGSSAAAPIARKVFDNWFKIETARKAQQMNNIIATEVTP</sequence>
<evidence type="ECO:0000256" key="4">
    <source>
        <dbReference type="ARBA" id="ARBA00022519"/>
    </source>
</evidence>
<dbReference type="GO" id="GO:0008360">
    <property type="term" value="P:regulation of cell shape"/>
    <property type="evidence" value="ECO:0007669"/>
    <property type="project" value="UniProtKB-KW"/>
</dbReference>
<keyword evidence="4 14" id="KW-0997">Cell inner membrane</keyword>
<comment type="function">
    <text evidence="14">Catalyzes cross-linking of the peptidoglycan cell wall.</text>
</comment>
<dbReference type="InterPro" id="IPR050515">
    <property type="entry name" value="Beta-lactam/transpept"/>
</dbReference>
<evidence type="ECO:0000256" key="5">
    <source>
        <dbReference type="ARBA" id="ARBA00022645"/>
    </source>
</evidence>
<evidence type="ECO:0000256" key="3">
    <source>
        <dbReference type="ARBA" id="ARBA00022475"/>
    </source>
</evidence>
<evidence type="ECO:0000256" key="13">
    <source>
        <dbReference type="ARBA" id="ARBA00023316"/>
    </source>
</evidence>
<dbReference type="InterPro" id="IPR017790">
    <property type="entry name" value="Penicillin-binding_protein_2"/>
</dbReference>
<dbReference type="EC" id="3.4.16.4" evidence="14"/>
<evidence type="ECO:0000259" key="15">
    <source>
        <dbReference type="Pfam" id="PF00905"/>
    </source>
</evidence>
<evidence type="ECO:0000256" key="2">
    <source>
        <dbReference type="ARBA" id="ARBA00004236"/>
    </source>
</evidence>
<dbReference type="GO" id="GO:0071972">
    <property type="term" value="F:peptidoglycan L,D-transpeptidase activity"/>
    <property type="evidence" value="ECO:0007669"/>
    <property type="project" value="TreeGrafter"/>
</dbReference>
<keyword evidence="18" id="KW-1185">Reference proteome</keyword>
<dbReference type="HAMAP" id="MF_02081">
    <property type="entry name" value="MrdA_transpept"/>
    <property type="match status" value="1"/>
</dbReference>
<keyword evidence="14" id="KW-0862">Zinc</keyword>
<keyword evidence="13 14" id="KW-0961">Cell wall biogenesis/degradation</keyword>
<keyword evidence="9 14" id="KW-0133">Cell shape</keyword>
<dbReference type="Gene3D" id="3.40.710.10">
    <property type="entry name" value="DD-peptidase/beta-lactamase superfamily"/>
    <property type="match status" value="1"/>
</dbReference>
<evidence type="ECO:0000256" key="14">
    <source>
        <dbReference type="HAMAP-Rule" id="MF_02081"/>
    </source>
</evidence>
<comment type="pathway">
    <text evidence="14">Cell wall biogenesis; peptidoglycan biosynthesis.</text>
</comment>
<evidence type="ECO:0000256" key="6">
    <source>
        <dbReference type="ARBA" id="ARBA00022670"/>
    </source>
</evidence>
<keyword evidence="14" id="KW-0479">Metal-binding</keyword>
<dbReference type="Pfam" id="PF00905">
    <property type="entry name" value="Transpeptidase"/>
    <property type="match status" value="1"/>
</dbReference>
<evidence type="ECO:0000256" key="7">
    <source>
        <dbReference type="ARBA" id="ARBA00022692"/>
    </source>
</evidence>
<evidence type="ECO:0000256" key="12">
    <source>
        <dbReference type="ARBA" id="ARBA00023136"/>
    </source>
</evidence>
<feature type="active site" description="Acyl-ester intermediate" evidence="14">
    <location>
        <position position="335"/>
    </location>
</feature>
<feature type="domain" description="Penicillin-binding protein transpeptidase" evidence="15">
    <location>
        <begin position="276"/>
        <end position="610"/>
    </location>
</feature>
<feature type="binding site" evidence="14">
    <location>
        <position position="380"/>
    </location>
    <ligand>
        <name>Zn(2+)</name>
        <dbReference type="ChEBI" id="CHEBI:29105"/>
    </ligand>
</feature>
<dbReference type="GO" id="GO:0006508">
    <property type="term" value="P:proteolysis"/>
    <property type="evidence" value="ECO:0007669"/>
    <property type="project" value="UniProtKB-KW"/>
</dbReference>
<dbReference type="GO" id="GO:0008270">
    <property type="term" value="F:zinc ion binding"/>
    <property type="evidence" value="ECO:0007669"/>
    <property type="project" value="UniProtKB-UniRule"/>
</dbReference>
<comment type="subcellular location">
    <subcellularLocation>
        <location evidence="14">Cell inner membrane</location>
        <topology evidence="14">Single-pass membrane protein</topology>
    </subcellularLocation>
    <subcellularLocation>
        <location evidence="2">Cell membrane</location>
    </subcellularLocation>
    <subcellularLocation>
        <location evidence="1">Membrane</location>
        <topology evidence="1">Single-pass membrane protein</topology>
    </subcellularLocation>
</comment>
<keyword evidence="7 14" id="KW-0812">Transmembrane</keyword>
<dbReference type="EMBL" id="AP023086">
    <property type="protein sequence ID" value="BCD98605.1"/>
    <property type="molecule type" value="Genomic_DNA"/>
</dbReference>
<protein>
    <recommendedName>
        <fullName evidence="14">Peptidoglycan D,D-transpeptidase MrdA</fullName>
        <ecNumber evidence="14">3.4.16.4</ecNumber>
    </recommendedName>
    <alternativeName>
        <fullName evidence="14">Penicillin-binding protein 2</fullName>
        <shortName evidence="14">PBP-2</shortName>
    </alternativeName>
</protein>
<feature type="binding site" evidence="14">
    <location>
        <position position="394"/>
    </location>
    <ligand>
        <name>Zn(2+)</name>
        <dbReference type="ChEBI" id="CHEBI:29105"/>
    </ligand>
</feature>
<comment type="similarity">
    <text evidence="14">Belongs to the transpeptidase family. MrdA subfamily.</text>
</comment>
<comment type="catalytic activity">
    <reaction evidence="14">
        <text>Preferential cleavage: (Ac)2-L-Lys-D-Ala-|-D-Ala. Also transpeptidation of peptidyl-alanyl moieties that are N-acyl substituents of D-alanine.</text>
        <dbReference type="EC" id="3.4.16.4"/>
    </reaction>
</comment>
<gene>
    <name evidence="14" type="primary">mrdA</name>
    <name evidence="17" type="ORF">MARGE09_P2806</name>
</gene>
<evidence type="ECO:0000256" key="11">
    <source>
        <dbReference type="ARBA" id="ARBA00022989"/>
    </source>
</evidence>
<evidence type="ECO:0000256" key="1">
    <source>
        <dbReference type="ARBA" id="ARBA00004167"/>
    </source>
</evidence>
<evidence type="ECO:0000256" key="10">
    <source>
        <dbReference type="ARBA" id="ARBA00022984"/>
    </source>
</evidence>
<dbReference type="Gene3D" id="3.30.1390.30">
    <property type="entry name" value="Penicillin-binding protein 2a, domain 3"/>
    <property type="match status" value="1"/>
</dbReference>
<feature type="transmembrane region" description="Helical" evidence="14">
    <location>
        <begin position="26"/>
        <end position="45"/>
    </location>
</feature>
<keyword evidence="12 14" id="KW-0472">Membrane</keyword>
<dbReference type="SUPFAM" id="SSF56519">
    <property type="entry name" value="Penicillin binding protein dimerisation domain"/>
    <property type="match status" value="1"/>
</dbReference>
<dbReference type="Gene3D" id="3.90.1310.10">
    <property type="entry name" value="Penicillin-binding protein 2a (Domain 2)"/>
    <property type="match status" value="1"/>
</dbReference>
<feature type="domain" description="Penicillin-binding protein dimerisation" evidence="16">
    <location>
        <begin position="69"/>
        <end position="244"/>
    </location>
</feature>
<name>A0AAN1WJ74_9GAMM</name>
<keyword evidence="8 14" id="KW-0378">Hydrolase</keyword>
<keyword evidence="3 14" id="KW-1003">Cell membrane</keyword>
<proteinExistence type="inferred from homology"/>
<dbReference type="RefSeq" id="WP_236983080.1">
    <property type="nucleotide sequence ID" value="NZ_AP023086.1"/>
</dbReference>
<dbReference type="GO" id="GO:0005886">
    <property type="term" value="C:plasma membrane"/>
    <property type="evidence" value="ECO:0007669"/>
    <property type="project" value="UniProtKB-SubCell"/>
</dbReference>
<keyword evidence="11 14" id="KW-1133">Transmembrane helix</keyword>
<accession>A0AAN1WJ74</accession>
<dbReference type="InterPro" id="IPR001460">
    <property type="entry name" value="PCN-bd_Tpept"/>
</dbReference>
<keyword evidence="5 14" id="KW-0121">Carboxypeptidase</keyword>
<dbReference type="Pfam" id="PF03717">
    <property type="entry name" value="PBP_dimer"/>
    <property type="match status" value="1"/>
</dbReference>
<evidence type="ECO:0000256" key="8">
    <source>
        <dbReference type="ARBA" id="ARBA00022801"/>
    </source>
</evidence>
<dbReference type="InterPro" id="IPR005311">
    <property type="entry name" value="PBP_dimer"/>
</dbReference>
<dbReference type="GO" id="GO:0071555">
    <property type="term" value="P:cell wall organization"/>
    <property type="evidence" value="ECO:0007669"/>
    <property type="project" value="UniProtKB-KW"/>
</dbReference>